<comment type="caution">
    <text evidence="2">The sequence shown here is derived from an EMBL/GenBank/DDBJ whole genome shotgun (WGS) entry which is preliminary data.</text>
</comment>
<feature type="region of interest" description="Disordered" evidence="1">
    <location>
        <begin position="134"/>
        <end position="155"/>
    </location>
</feature>
<name>A0AAV3RSS2_LITER</name>
<evidence type="ECO:0000313" key="2">
    <source>
        <dbReference type="EMBL" id="GAA0183454.1"/>
    </source>
</evidence>
<dbReference type="Proteomes" id="UP001454036">
    <property type="component" value="Unassembled WGS sequence"/>
</dbReference>
<dbReference type="EMBL" id="BAABME010011242">
    <property type="protein sequence ID" value="GAA0183454.1"/>
    <property type="molecule type" value="Genomic_DNA"/>
</dbReference>
<keyword evidence="3" id="KW-1185">Reference proteome</keyword>
<organism evidence="2 3">
    <name type="scientific">Lithospermum erythrorhizon</name>
    <name type="common">Purple gromwell</name>
    <name type="synonym">Lithospermum officinale var. erythrorhizon</name>
    <dbReference type="NCBI Taxonomy" id="34254"/>
    <lineage>
        <taxon>Eukaryota</taxon>
        <taxon>Viridiplantae</taxon>
        <taxon>Streptophyta</taxon>
        <taxon>Embryophyta</taxon>
        <taxon>Tracheophyta</taxon>
        <taxon>Spermatophyta</taxon>
        <taxon>Magnoliopsida</taxon>
        <taxon>eudicotyledons</taxon>
        <taxon>Gunneridae</taxon>
        <taxon>Pentapetalae</taxon>
        <taxon>asterids</taxon>
        <taxon>lamiids</taxon>
        <taxon>Boraginales</taxon>
        <taxon>Boraginaceae</taxon>
        <taxon>Boraginoideae</taxon>
        <taxon>Lithospermeae</taxon>
        <taxon>Lithospermum</taxon>
    </lineage>
</organism>
<protein>
    <submittedName>
        <fullName evidence="2">Uncharacterized protein</fullName>
    </submittedName>
</protein>
<evidence type="ECO:0000256" key="1">
    <source>
        <dbReference type="SAM" id="MobiDB-lite"/>
    </source>
</evidence>
<proteinExistence type="predicted"/>
<reference evidence="2 3" key="1">
    <citation type="submission" date="2024-01" db="EMBL/GenBank/DDBJ databases">
        <title>The complete chloroplast genome sequence of Lithospermum erythrorhizon: insights into the phylogenetic relationship among Boraginaceae species and the maternal lineages of purple gromwells.</title>
        <authorList>
            <person name="Okada T."/>
            <person name="Watanabe K."/>
        </authorList>
    </citation>
    <scope>NUCLEOTIDE SEQUENCE [LARGE SCALE GENOMIC DNA]</scope>
</reference>
<dbReference type="AlphaFoldDB" id="A0AAV3RSS2"/>
<evidence type="ECO:0000313" key="3">
    <source>
        <dbReference type="Proteomes" id="UP001454036"/>
    </source>
</evidence>
<sequence length="155" mass="17245">MTFSHRTQKDDFLYIMAKHGIKCFCEPFPSNLDPESWRPFFFFVLGEGLPKDVHFSFTHHPKSTGSLPGSAQHMADYAAFTTYWVNTRLMALHFYSEPRVLRAAGLIPGSTADPGTLEALRATFNVRDAAPPLPPAAPRFHPAAPATSLDQRPLS</sequence>
<accession>A0AAV3RSS2</accession>
<gene>
    <name evidence="2" type="ORF">LIER_30862</name>
</gene>